<proteinExistence type="predicted"/>
<comment type="caution">
    <text evidence="1">The sequence shown here is derived from an EMBL/GenBank/DDBJ whole genome shotgun (WGS) entry which is preliminary data.</text>
</comment>
<dbReference type="EMBL" id="RBTE01000467">
    <property type="protein sequence ID" value="RMT21673.1"/>
    <property type="molecule type" value="Genomic_DNA"/>
</dbReference>
<dbReference type="EMBL" id="RBSL01000388">
    <property type="protein sequence ID" value="RMS21962.1"/>
    <property type="molecule type" value="Genomic_DNA"/>
</dbReference>
<dbReference type="Proteomes" id="UP000278180">
    <property type="component" value="Unassembled WGS sequence"/>
</dbReference>
<evidence type="ECO:0000313" key="1">
    <source>
        <dbReference type="EMBL" id="RMS21962.1"/>
    </source>
</evidence>
<evidence type="ECO:0000313" key="2">
    <source>
        <dbReference type="EMBL" id="RMT21673.1"/>
    </source>
</evidence>
<dbReference type="Proteomes" id="UP000269801">
    <property type="component" value="Unassembled WGS sequence"/>
</dbReference>
<sequence length="85" mass="9492">MQLGFDRQHFALPVPANFFELNKGLPVRTAAYRQSGLSYGFLFFELLELPKISGRRFRRGHHTPSEASVALPVQSAQGTLQASKC</sequence>
<evidence type="ECO:0000313" key="3">
    <source>
        <dbReference type="Proteomes" id="UP000269801"/>
    </source>
</evidence>
<reference evidence="3 4" key="1">
    <citation type="submission" date="2018-08" db="EMBL/GenBank/DDBJ databases">
        <title>Recombination of ecologically and evolutionarily significant loci maintains genetic cohesion in the Pseudomonas syringae species complex.</title>
        <authorList>
            <person name="Dillon M."/>
            <person name="Thakur S."/>
            <person name="Almeida R.N.D."/>
            <person name="Weir B.S."/>
            <person name="Guttman D.S."/>
        </authorList>
    </citation>
    <scope>NUCLEOTIDE SEQUENCE [LARGE SCALE GENOMIC DNA]</scope>
    <source>
        <strain evidence="2 4">ICMP 13684</strain>
        <strain evidence="1 3">ICMP 13685</strain>
    </source>
</reference>
<gene>
    <name evidence="2" type="ORF">ALP51_102415</name>
    <name evidence="1" type="ORF">ALP70_102443</name>
</gene>
<accession>A0A3M5B9J6</accession>
<name>A0A3M5B9J6_PSESS</name>
<organism evidence="1 3">
    <name type="scientific">Pseudomonas savastanoi</name>
    <name type="common">Pseudomonas syringae pv. savastanoi</name>
    <dbReference type="NCBI Taxonomy" id="29438"/>
    <lineage>
        <taxon>Bacteria</taxon>
        <taxon>Pseudomonadati</taxon>
        <taxon>Pseudomonadota</taxon>
        <taxon>Gammaproteobacteria</taxon>
        <taxon>Pseudomonadales</taxon>
        <taxon>Pseudomonadaceae</taxon>
        <taxon>Pseudomonas</taxon>
    </lineage>
</organism>
<protein>
    <submittedName>
        <fullName evidence="1">Uncharacterized protein</fullName>
    </submittedName>
</protein>
<evidence type="ECO:0000313" key="4">
    <source>
        <dbReference type="Proteomes" id="UP000278180"/>
    </source>
</evidence>
<dbReference type="AlphaFoldDB" id="A0A3M5B9J6"/>